<dbReference type="Proteomes" id="UP001171902">
    <property type="component" value="Unassembled WGS sequence"/>
</dbReference>
<reference evidence="2" key="1">
    <citation type="submission" date="2023-06" db="EMBL/GenBank/DDBJ databases">
        <title>Gycomyces niveus sp.nov., a novel actinomycete isolated from soil in Shouguang.</title>
        <authorList>
            <person name="Yang X."/>
            <person name="Zhao J."/>
        </authorList>
    </citation>
    <scope>NUCLEOTIDE SEQUENCE</scope>
    <source>
        <strain evidence="2">NEAU C2</strain>
    </source>
</reference>
<evidence type="ECO:0000313" key="2">
    <source>
        <dbReference type="EMBL" id="MDN3240534.1"/>
    </source>
</evidence>
<evidence type="ECO:0000256" key="1">
    <source>
        <dbReference type="SAM" id="MobiDB-lite"/>
    </source>
</evidence>
<evidence type="ECO:0000313" key="3">
    <source>
        <dbReference type="Proteomes" id="UP001171902"/>
    </source>
</evidence>
<protein>
    <submittedName>
        <fullName evidence="2">Uncharacterized protein</fullName>
    </submittedName>
</protein>
<feature type="compositionally biased region" description="Basic and acidic residues" evidence="1">
    <location>
        <begin position="90"/>
        <end position="99"/>
    </location>
</feature>
<proteinExistence type="predicted"/>
<keyword evidence="3" id="KW-1185">Reference proteome</keyword>
<name>A0ABT7YPG4_9ACTN</name>
<sequence>MQDGMSGDFSMFLKDGMTFASYVYENQRGALRTERGIGGAGLVLHGSAVEFRQVAEALLRLADDVERGAKRQRALDNAPRRRTKFVTEPATKEEMKTAA</sequence>
<dbReference type="RefSeq" id="WP_289957459.1">
    <property type="nucleotide sequence ID" value="NZ_JAUEMJ010000003.1"/>
</dbReference>
<accession>A0ABT7YPG4</accession>
<dbReference type="EMBL" id="JAUEMJ010000003">
    <property type="protein sequence ID" value="MDN3240534.1"/>
    <property type="molecule type" value="Genomic_DNA"/>
</dbReference>
<comment type="caution">
    <text evidence="2">The sequence shown here is derived from an EMBL/GenBank/DDBJ whole genome shotgun (WGS) entry which is preliminary data.</text>
</comment>
<gene>
    <name evidence="2" type="ORF">QWI33_12415</name>
</gene>
<feature type="region of interest" description="Disordered" evidence="1">
    <location>
        <begin position="72"/>
        <end position="99"/>
    </location>
</feature>
<organism evidence="2 3">
    <name type="scientific">Glycomyces tritici</name>
    <dbReference type="NCBI Taxonomy" id="2665176"/>
    <lineage>
        <taxon>Bacteria</taxon>
        <taxon>Bacillati</taxon>
        <taxon>Actinomycetota</taxon>
        <taxon>Actinomycetes</taxon>
        <taxon>Glycomycetales</taxon>
        <taxon>Glycomycetaceae</taxon>
        <taxon>Glycomyces</taxon>
    </lineage>
</organism>